<dbReference type="PANTHER" id="PTHR46394:SF1">
    <property type="entry name" value="PNPLA DOMAIN-CONTAINING PROTEIN"/>
    <property type="match status" value="1"/>
</dbReference>
<dbReference type="OrthoDB" id="6147020at2759"/>
<evidence type="ECO:0000259" key="6">
    <source>
        <dbReference type="PROSITE" id="PS51635"/>
    </source>
</evidence>
<dbReference type="KEGG" id="cvn:111123501"/>
<dbReference type="Gene3D" id="3.40.1090.10">
    <property type="entry name" value="Cytosolic phospholipase A2 catalytic domain"/>
    <property type="match status" value="2"/>
</dbReference>
<dbReference type="SMART" id="SM00054">
    <property type="entry name" value="EFh"/>
    <property type="match status" value="1"/>
</dbReference>
<dbReference type="Proteomes" id="UP000694844">
    <property type="component" value="Chromosome 3"/>
</dbReference>
<dbReference type="Pfam" id="PF01734">
    <property type="entry name" value="Patatin"/>
    <property type="match status" value="1"/>
</dbReference>
<keyword evidence="7" id="KW-1185">Reference proteome</keyword>
<feature type="active site" description="Nucleophile" evidence="3">
    <location>
        <position position="131"/>
    </location>
</feature>
<feature type="active site" description="Proton acceptor" evidence="3">
    <location>
        <position position="271"/>
    </location>
</feature>
<dbReference type="CDD" id="cd07207">
    <property type="entry name" value="Pat_ExoU_VipD_like"/>
    <property type="match status" value="1"/>
</dbReference>
<dbReference type="AlphaFoldDB" id="A0A8B8D0I8"/>
<feature type="domain" description="PNPLA" evidence="6">
    <location>
        <begin position="96"/>
        <end position="284"/>
    </location>
</feature>
<reference evidence="8" key="1">
    <citation type="submission" date="2025-08" db="UniProtKB">
        <authorList>
            <consortium name="RefSeq"/>
        </authorList>
    </citation>
    <scope>IDENTIFICATION</scope>
    <source>
        <tissue evidence="8">Whole sample</tissue>
    </source>
</reference>
<name>A0A8B8D0I8_CRAVI</name>
<feature type="short sequence motif" description="GXSXG" evidence="3">
    <location>
        <begin position="129"/>
        <end position="133"/>
    </location>
</feature>
<dbReference type="SUPFAM" id="SSF47473">
    <property type="entry name" value="EF-hand"/>
    <property type="match status" value="1"/>
</dbReference>
<dbReference type="Gene3D" id="1.10.238.10">
    <property type="entry name" value="EF-hand"/>
    <property type="match status" value="1"/>
</dbReference>
<dbReference type="GO" id="GO:0016042">
    <property type="term" value="P:lipid catabolic process"/>
    <property type="evidence" value="ECO:0007669"/>
    <property type="project" value="UniProtKB-UniRule"/>
</dbReference>
<dbReference type="RefSeq" id="XP_022321593.1">
    <property type="nucleotide sequence ID" value="XM_022465885.1"/>
</dbReference>
<dbReference type="InterPro" id="IPR018247">
    <property type="entry name" value="EF_Hand_1_Ca_BS"/>
</dbReference>
<evidence type="ECO:0000313" key="8">
    <source>
        <dbReference type="RefSeq" id="XP_022321593.1"/>
    </source>
</evidence>
<feature type="compositionally biased region" description="Acidic residues" evidence="4">
    <location>
        <begin position="34"/>
        <end position="52"/>
    </location>
</feature>
<evidence type="ECO:0000313" key="7">
    <source>
        <dbReference type="Proteomes" id="UP000694844"/>
    </source>
</evidence>
<dbReference type="InterPro" id="IPR011992">
    <property type="entry name" value="EF-hand-dom_pair"/>
</dbReference>
<feature type="short sequence motif" description="GXGXXG" evidence="3">
    <location>
        <begin position="100"/>
        <end position="105"/>
    </location>
</feature>
<feature type="short sequence motif" description="DGA/G" evidence="3">
    <location>
        <begin position="271"/>
        <end position="273"/>
    </location>
</feature>
<keyword evidence="3" id="KW-0378">Hydrolase</keyword>
<dbReference type="GO" id="GO:0016787">
    <property type="term" value="F:hydrolase activity"/>
    <property type="evidence" value="ECO:0007669"/>
    <property type="project" value="UniProtKB-UniRule"/>
</dbReference>
<dbReference type="PROSITE" id="PS00018">
    <property type="entry name" value="EF_HAND_1"/>
    <property type="match status" value="1"/>
</dbReference>
<dbReference type="InterPro" id="IPR052580">
    <property type="entry name" value="Lipid_Hydrolase"/>
</dbReference>
<dbReference type="PANTHER" id="PTHR46394">
    <property type="entry name" value="ANNEXIN"/>
    <property type="match status" value="1"/>
</dbReference>
<sequence length="554" mass="62588">MGGSFSHSTVCVNSWKPCDSAAHQQYIDEILKNDEDEDTSDDSQSDSEDTDSLDAKIGKVVTFLDFEDKEKDEKTEDEFSSINVQEFDGLFPFENLVFAGGGAKGVAYPGALQVLEEVGVLKKIKRFAGTSVGSITALMVALGYTSQDTREVARMDLTKYFDASCGKLSLLYNLLKYLGWHPMNTFYDFIGDIVEKKLGCKDATFLDLYKRTGKELCVVVTNLTNMEEEYFHPKTTPDIALRLAIRISISIPGLMQPVKIRRNGMESIYADGAVLVNYPISCFDGWWLSMKKEDSFFKRLQPVEMLPTILDRKNKFARDEETANKTLGFVLPDDYGIHRYHCLLTKSGNTRVIYPNTPLARKALRKKKKVRKLGQEHEGLKSTLNKFLQMTSKYNEDSEECISREELTQIFDDENFSSLEKERLFGKNASVENVMNLLDSDGNGKISFKEIVEYCEEMGFAIASRGSGLNRLHVDSFSDYIGSVFNTMYVNVDQLGFSVEDLPRTIGLNTHYVSTTNFKMEPADTEFLERESYTSTMAFLKRFAATHLASSVNL</sequence>
<evidence type="ECO:0000256" key="3">
    <source>
        <dbReference type="PROSITE-ProRule" id="PRU01161"/>
    </source>
</evidence>
<evidence type="ECO:0000256" key="2">
    <source>
        <dbReference type="ARBA" id="ARBA00023098"/>
    </source>
</evidence>
<evidence type="ECO:0000259" key="5">
    <source>
        <dbReference type="PROSITE" id="PS50222"/>
    </source>
</evidence>
<accession>A0A8B8D0I8</accession>
<feature type="region of interest" description="Disordered" evidence="4">
    <location>
        <begin position="29"/>
        <end position="54"/>
    </location>
</feature>
<feature type="domain" description="EF-hand" evidence="5">
    <location>
        <begin position="426"/>
        <end position="461"/>
    </location>
</feature>
<keyword evidence="1" id="KW-0106">Calcium</keyword>
<dbReference type="GeneID" id="111123501"/>
<proteinExistence type="predicted"/>
<dbReference type="GO" id="GO:0005509">
    <property type="term" value="F:calcium ion binding"/>
    <property type="evidence" value="ECO:0007669"/>
    <property type="project" value="InterPro"/>
</dbReference>
<organism evidence="7 8">
    <name type="scientific">Crassostrea virginica</name>
    <name type="common">Eastern oyster</name>
    <dbReference type="NCBI Taxonomy" id="6565"/>
    <lineage>
        <taxon>Eukaryota</taxon>
        <taxon>Metazoa</taxon>
        <taxon>Spiralia</taxon>
        <taxon>Lophotrochozoa</taxon>
        <taxon>Mollusca</taxon>
        <taxon>Bivalvia</taxon>
        <taxon>Autobranchia</taxon>
        <taxon>Pteriomorphia</taxon>
        <taxon>Ostreida</taxon>
        <taxon>Ostreoidea</taxon>
        <taxon>Ostreidae</taxon>
        <taxon>Crassostrea</taxon>
    </lineage>
</organism>
<dbReference type="InterPro" id="IPR002048">
    <property type="entry name" value="EF_hand_dom"/>
</dbReference>
<dbReference type="InterPro" id="IPR002641">
    <property type="entry name" value="PNPLA_dom"/>
</dbReference>
<dbReference type="PROSITE" id="PS50222">
    <property type="entry name" value="EF_HAND_2"/>
    <property type="match status" value="1"/>
</dbReference>
<protein>
    <submittedName>
        <fullName evidence="8">Uncharacterized protein LOC111123501 isoform X1</fullName>
    </submittedName>
</protein>
<keyword evidence="3" id="KW-0442">Lipid degradation</keyword>
<dbReference type="SUPFAM" id="SSF52151">
    <property type="entry name" value="FabD/lysophospholipase-like"/>
    <property type="match status" value="1"/>
</dbReference>
<evidence type="ECO:0000256" key="1">
    <source>
        <dbReference type="ARBA" id="ARBA00022837"/>
    </source>
</evidence>
<evidence type="ECO:0000256" key="4">
    <source>
        <dbReference type="SAM" id="MobiDB-lite"/>
    </source>
</evidence>
<gene>
    <name evidence="8" type="primary">LOC111123501</name>
</gene>
<dbReference type="PROSITE" id="PS51635">
    <property type="entry name" value="PNPLA"/>
    <property type="match status" value="1"/>
</dbReference>
<dbReference type="InterPro" id="IPR016035">
    <property type="entry name" value="Acyl_Trfase/lysoPLipase"/>
</dbReference>
<keyword evidence="2 3" id="KW-0443">Lipid metabolism</keyword>